<dbReference type="RefSeq" id="WP_311657763.1">
    <property type="nucleotide sequence ID" value="NZ_JAVRHY010000003.1"/>
</dbReference>
<sequence>MTRSSSRLLGRLTLAGLTVAATAATPLFAVEEIPPPRANADQLDTADTDDHTPRFGDGRAPRSKHGDYDGYKDAEEYCAHNLSQ</sequence>
<dbReference type="Proteomes" id="UP001259982">
    <property type="component" value="Unassembled WGS sequence"/>
</dbReference>
<feature type="compositionally biased region" description="Basic and acidic residues" evidence="1">
    <location>
        <begin position="48"/>
        <end position="71"/>
    </location>
</feature>
<gene>
    <name evidence="3" type="ORF">RM531_05120</name>
</gene>
<feature type="signal peptide" evidence="2">
    <location>
        <begin position="1"/>
        <end position="23"/>
    </location>
</feature>
<protein>
    <submittedName>
        <fullName evidence="3">Uncharacterized protein</fullName>
    </submittedName>
</protein>
<evidence type="ECO:0000313" key="3">
    <source>
        <dbReference type="EMBL" id="MDT0617844.1"/>
    </source>
</evidence>
<evidence type="ECO:0000256" key="1">
    <source>
        <dbReference type="SAM" id="MobiDB-lite"/>
    </source>
</evidence>
<keyword evidence="4" id="KW-1185">Reference proteome</keyword>
<feature type="region of interest" description="Disordered" evidence="1">
    <location>
        <begin position="32"/>
        <end position="71"/>
    </location>
</feature>
<evidence type="ECO:0000313" key="4">
    <source>
        <dbReference type="Proteomes" id="UP001259982"/>
    </source>
</evidence>
<reference evidence="3 4" key="1">
    <citation type="submission" date="2023-09" db="EMBL/GenBank/DDBJ databases">
        <authorList>
            <person name="Rey-Velasco X."/>
        </authorList>
    </citation>
    <scope>NUCLEOTIDE SEQUENCE [LARGE SCALE GENOMIC DNA]</scope>
    <source>
        <strain evidence="3 4">P385</strain>
    </source>
</reference>
<comment type="caution">
    <text evidence="3">The sequence shown here is derived from an EMBL/GenBank/DDBJ whole genome shotgun (WGS) entry which is preliminary data.</text>
</comment>
<keyword evidence="2" id="KW-0732">Signal</keyword>
<proteinExistence type="predicted"/>
<dbReference type="EMBL" id="JAVRHY010000003">
    <property type="protein sequence ID" value="MDT0617844.1"/>
    <property type="molecule type" value="Genomic_DNA"/>
</dbReference>
<organism evidence="3 4">
    <name type="scientific">Spectribacter acetivorans</name>
    <dbReference type="NCBI Taxonomy" id="3075603"/>
    <lineage>
        <taxon>Bacteria</taxon>
        <taxon>Pseudomonadati</taxon>
        <taxon>Pseudomonadota</taxon>
        <taxon>Gammaproteobacteria</taxon>
        <taxon>Salinisphaerales</taxon>
        <taxon>Salinisphaeraceae</taxon>
        <taxon>Spectribacter</taxon>
    </lineage>
</organism>
<accession>A0ABU3B5X2</accession>
<evidence type="ECO:0000256" key="2">
    <source>
        <dbReference type="SAM" id="SignalP"/>
    </source>
</evidence>
<name>A0ABU3B5X2_9GAMM</name>
<feature type="chain" id="PRO_5046078993" evidence="2">
    <location>
        <begin position="24"/>
        <end position="84"/>
    </location>
</feature>